<dbReference type="GO" id="GO:0051010">
    <property type="term" value="F:microtubule plus-end binding"/>
    <property type="evidence" value="ECO:0007669"/>
    <property type="project" value="TreeGrafter"/>
</dbReference>
<dbReference type="PANTHER" id="PTHR18916">
    <property type="entry name" value="DYNACTIN 1-RELATED MICROTUBULE-BINDING"/>
    <property type="match status" value="1"/>
</dbReference>
<feature type="region of interest" description="Disordered" evidence="8">
    <location>
        <begin position="1474"/>
        <end position="1497"/>
    </location>
</feature>
<dbReference type="EnsemblMetazoa" id="XM_019906640.1">
    <property type="protein sequence ID" value="XP_019762199.1"/>
    <property type="gene ID" value="LOC109539067"/>
</dbReference>
<dbReference type="SUPFAM" id="SSF90257">
    <property type="entry name" value="Myosin rod fragments"/>
    <property type="match status" value="1"/>
</dbReference>
<dbReference type="Pfam" id="PF01302">
    <property type="entry name" value="CAP_GLY"/>
    <property type="match status" value="2"/>
</dbReference>
<protein>
    <recommendedName>
        <fullName evidence="9">CAP-Gly domain-containing protein</fullName>
    </recommendedName>
</protein>
<evidence type="ECO:0000256" key="6">
    <source>
        <dbReference type="ARBA" id="ARBA00023212"/>
    </source>
</evidence>
<reference evidence="11" key="1">
    <citation type="journal article" date="2013" name="Genome Biol.">
        <title>Draft genome of the mountain pine beetle, Dendroctonus ponderosae Hopkins, a major forest pest.</title>
        <authorList>
            <person name="Keeling C.I."/>
            <person name="Yuen M.M."/>
            <person name="Liao N.Y."/>
            <person name="Docking T.R."/>
            <person name="Chan S.K."/>
            <person name="Taylor G.A."/>
            <person name="Palmquist D.L."/>
            <person name="Jackman S.D."/>
            <person name="Nguyen A."/>
            <person name="Li M."/>
            <person name="Henderson H."/>
            <person name="Janes J.K."/>
            <person name="Zhao Y."/>
            <person name="Pandoh P."/>
            <person name="Moore R."/>
            <person name="Sperling F.A."/>
            <person name="Huber D.P."/>
            <person name="Birol I."/>
            <person name="Jones S.J."/>
            <person name="Bohlmann J."/>
        </authorList>
    </citation>
    <scope>NUCLEOTIDE SEQUENCE</scope>
</reference>
<dbReference type="PANTHER" id="PTHR18916:SF82">
    <property type="entry name" value="CAP-GLY DOMAIN-CONTAINING PROTEIN"/>
    <property type="match status" value="1"/>
</dbReference>
<feature type="compositionally biased region" description="Polar residues" evidence="8">
    <location>
        <begin position="194"/>
        <end position="203"/>
    </location>
</feature>
<accession>A0AAR5PMF0</accession>
<evidence type="ECO:0000256" key="2">
    <source>
        <dbReference type="ARBA" id="ARBA00022490"/>
    </source>
</evidence>
<evidence type="ECO:0000256" key="7">
    <source>
        <dbReference type="SAM" id="Coils"/>
    </source>
</evidence>
<feature type="coiled-coil region" evidence="7">
    <location>
        <begin position="1249"/>
        <end position="1357"/>
    </location>
</feature>
<dbReference type="InterPro" id="IPR036859">
    <property type="entry name" value="CAP-Gly_dom_sf"/>
</dbReference>
<keyword evidence="4" id="KW-0677">Repeat</keyword>
<keyword evidence="11" id="KW-1185">Reference proteome</keyword>
<dbReference type="GO" id="GO:0031122">
    <property type="term" value="P:cytoplasmic microtubule organization"/>
    <property type="evidence" value="ECO:0007669"/>
    <property type="project" value="TreeGrafter"/>
</dbReference>
<dbReference type="CTD" id="35042"/>
<evidence type="ECO:0000256" key="3">
    <source>
        <dbReference type="ARBA" id="ARBA00022701"/>
    </source>
</evidence>
<organism evidence="10 11">
    <name type="scientific">Dendroctonus ponderosae</name>
    <name type="common">Mountain pine beetle</name>
    <dbReference type="NCBI Taxonomy" id="77166"/>
    <lineage>
        <taxon>Eukaryota</taxon>
        <taxon>Metazoa</taxon>
        <taxon>Ecdysozoa</taxon>
        <taxon>Arthropoda</taxon>
        <taxon>Hexapoda</taxon>
        <taxon>Insecta</taxon>
        <taxon>Pterygota</taxon>
        <taxon>Neoptera</taxon>
        <taxon>Endopterygota</taxon>
        <taxon>Coleoptera</taxon>
        <taxon>Polyphaga</taxon>
        <taxon>Cucujiformia</taxon>
        <taxon>Curculionidae</taxon>
        <taxon>Scolytinae</taxon>
        <taxon>Dendroctonus</taxon>
    </lineage>
</organism>
<dbReference type="GO" id="GO:0035371">
    <property type="term" value="C:microtubule plus-end"/>
    <property type="evidence" value="ECO:0007669"/>
    <property type="project" value="TreeGrafter"/>
</dbReference>
<dbReference type="Proteomes" id="UP000019118">
    <property type="component" value="Unassembled WGS sequence"/>
</dbReference>
<feature type="region of interest" description="Disordered" evidence="8">
    <location>
        <begin position="314"/>
        <end position="343"/>
    </location>
</feature>
<evidence type="ECO:0000259" key="9">
    <source>
        <dbReference type="PROSITE" id="PS50245"/>
    </source>
</evidence>
<keyword evidence="5 7" id="KW-0175">Coiled coil</keyword>
<dbReference type="Gene3D" id="1.10.287.1490">
    <property type="match status" value="1"/>
</dbReference>
<dbReference type="PROSITE" id="PS00845">
    <property type="entry name" value="CAP_GLY_1"/>
    <property type="match status" value="2"/>
</dbReference>
<feature type="coiled-coil region" evidence="7">
    <location>
        <begin position="388"/>
        <end position="858"/>
    </location>
</feature>
<dbReference type="GeneID" id="109539067"/>
<feature type="domain" description="CAP-Gly" evidence="9">
    <location>
        <begin position="134"/>
        <end position="176"/>
    </location>
</feature>
<dbReference type="SUPFAM" id="SSF74924">
    <property type="entry name" value="Cap-Gly domain"/>
    <property type="match status" value="2"/>
</dbReference>
<reference evidence="10" key="2">
    <citation type="submission" date="2024-08" db="UniProtKB">
        <authorList>
            <consortium name="EnsemblMetazoa"/>
        </authorList>
    </citation>
    <scope>IDENTIFICATION</scope>
</reference>
<proteinExistence type="predicted"/>
<evidence type="ECO:0000313" key="10">
    <source>
        <dbReference type="EnsemblMetazoa" id="XP_019762200.1"/>
    </source>
</evidence>
<dbReference type="InterPro" id="IPR032108">
    <property type="entry name" value="CLIP1_ZNF"/>
</dbReference>
<dbReference type="Pfam" id="PF16641">
    <property type="entry name" value="CLIP1_ZNF"/>
    <property type="match status" value="2"/>
</dbReference>
<keyword evidence="2" id="KW-0963">Cytoplasm</keyword>
<feature type="domain" description="CAP-Gly" evidence="9">
    <location>
        <begin position="266"/>
        <end position="308"/>
    </location>
</feature>
<feature type="coiled-coil region" evidence="7">
    <location>
        <begin position="905"/>
        <end position="1046"/>
    </location>
</feature>
<evidence type="ECO:0000313" key="11">
    <source>
        <dbReference type="Proteomes" id="UP000019118"/>
    </source>
</evidence>
<evidence type="ECO:0000256" key="1">
    <source>
        <dbReference type="ARBA" id="ARBA00004245"/>
    </source>
</evidence>
<feature type="region of interest" description="Disordered" evidence="8">
    <location>
        <begin position="185"/>
        <end position="229"/>
    </location>
</feature>
<sequence length="1522" mass="170987">MSDNTITSSTTTPSNPTNLLTIGDQGASTSSLSSVASSKASASTTKSGIRPRSKIGRYCGDVHKPPIPVSPTQSSSPASSMDPLWELHARRLSEAGLSRHSDSSAILTEDTDSFIIGQRVWVGGNKPGHIAFIGETQFAPGDWAGIALDEPIGKNDGSVGGIRYFMCEPKKGVFSRLTRLTRVPLTQDHGGSGDTFTFTSPNNGPARRSPHTPSPTETHRSVLKSPVSISGSNTSLSSAHIDYKLGDRVIIKSGQGSKVGTVRFMGVTEFATGEWVGVELDEPRGKNDGSVNGIRYFECQPDFGLFAPVSKVSKSPSKVKPGQCQVHPSAGRLPPTGMKRANSKESMSSSVSLMSSASTAARRVRLGVTSLTPKKLTSNLNGTPMPTRTALQGVLKEKQQHIEQLLKERDLERAEITRAASQADEAEQKYTLLNQEYIKYRAECESQLQEHLVLLNELKESRNELLTQLEDERKKNEDWQFKFEEAEITRADLEREISALKVSNGTNVSRVEELQQALVAERERVQNLEADVNKLFETEEALIRANVQADNLKKELETSRSLNAAIEGNSATTAVLIKSLQDELHQGKCDYDEQSEIIAVLKQEISVIQNQHQTFKQQIESSNAKILDLQNQLARKSKHVETLELEMEAASKAIDDRNKTIEQLQSDCLNLESNLQKETTRLKMDLSSKITDVEGLNDKLSNTERLLAGLQTELTASQARLEGKSQMEEVIQNMQVELKHTEEIGKKLDEKEAELAQLRHDSSESIHTLNKTIENLKTEAELRIEELNKAHADKMKEMKQALTAEKTTLQCDLLAQSQLVEQLTKRVQESDTRIEQLLQDLESANAASDQTLKEMQAKLQSQLDSQCQKLQEVTLKLQSNISASSHTQEELDVLKSSLDEKSLHYEELKLSCGALEEQLKTKNEDLNRVSVELNNSNDAIHSLKMELQATRLDLESSTKDLNQYQTNLSDVEQKLKKERDELHVALKAKMTECEQLRKDYSDLKDKMVVAMEHTMREKTDEIQSLKHELSERTEELERSVQSLIVERDSQLAKKDECLAEKVQELVGSFQEIAALKYDLENSMAAQNSTIGQLKSDLEKAQTQIETDRETINVLNDEVDTSKIEIQALQAAKLELEDNVNNLSERKTRLHNVEQELKKERDALQEALKSSQLECDHLQKQFASSSVDQEKKSVEVQIKIEEAHQLEAQLLGQKDEFERSIAKLVENQKRELVKKDELLLVLNCEKDQEIIRISDKLAQLEANAKSEMEKAQHQSQIDNETVRNQSQEIAKLISDRDRLEAKSKELESGRQMLENSRITLESELRSKSQELAEVTCRVDKKERKIRELSDELTRATEHQREQKITNVTKMQSCAVANGESQNNEVNLNGSPDYTQLLEEKMFAESQVAFLNSIIVDMQKKNEEQKARIEILEMGYSPAAAEELRQMGFRSTYEKQVTPRMYCDICEQFDQHETEDCPAQASDEPIGNFQLGKERTEKPPPRAYCDICGEFGHDTANCTDDQEF</sequence>
<name>A0AAR5PMF0_DENPD</name>
<dbReference type="PROSITE" id="PS50245">
    <property type="entry name" value="CAP_GLY_2"/>
    <property type="match status" value="2"/>
</dbReference>
<keyword evidence="3" id="KW-0493">Microtubule</keyword>
<comment type="subcellular location">
    <subcellularLocation>
        <location evidence="1">Cytoplasm</location>
        <location evidence="1">Cytoskeleton</location>
    </subcellularLocation>
</comment>
<dbReference type="InterPro" id="IPR000938">
    <property type="entry name" value="CAP-Gly_domain"/>
</dbReference>
<dbReference type="EnsemblMetazoa" id="XM_019906641.1">
    <property type="protein sequence ID" value="XP_019762200.1"/>
    <property type="gene ID" value="LOC109539067"/>
</dbReference>
<feature type="coiled-coil region" evidence="7">
    <location>
        <begin position="1083"/>
        <end position="1180"/>
    </location>
</feature>
<dbReference type="GO" id="GO:0005634">
    <property type="term" value="C:nucleus"/>
    <property type="evidence" value="ECO:0007669"/>
    <property type="project" value="TreeGrafter"/>
</dbReference>
<dbReference type="KEGG" id="dpa:109539067"/>
<feature type="compositionally biased region" description="Low complexity" evidence="8">
    <location>
        <begin position="70"/>
        <end position="81"/>
    </location>
</feature>
<feature type="region of interest" description="Disordered" evidence="8">
    <location>
        <begin position="1"/>
        <end position="81"/>
    </location>
</feature>
<evidence type="ECO:0000256" key="5">
    <source>
        <dbReference type="ARBA" id="ARBA00023054"/>
    </source>
</evidence>
<evidence type="ECO:0000256" key="8">
    <source>
        <dbReference type="SAM" id="MobiDB-lite"/>
    </source>
</evidence>
<evidence type="ECO:0000256" key="4">
    <source>
        <dbReference type="ARBA" id="ARBA00022737"/>
    </source>
</evidence>
<dbReference type="GO" id="GO:0005938">
    <property type="term" value="C:cell cortex"/>
    <property type="evidence" value="ECO:0007669"/>
    <property type="project" value="TreeGrafter"/>
</dbReference>
<dbReference type="Gene3D" id="2.30.30.190">
    <property type="entry name" value="CAP Gly-rich-like domain"/>
    <property type="match status" value="2"/>
</dbReference>
<feature type="compositionally biased region" description="Low complexity" evidence="8">
    <location>
        <begin position="1"/>
        <end position="47"/>
    </location>
</feature>
<dbReference type="EnsemblMetazoa" id="XM_019906639.1">
    <property type="protein sequence ID" value="XP_019762198.1"/>
    <property type="gene ID" value="LOC109539067"/>
</dbReference>
<dbReference type="SMART" id="SM01052">
    <property type="entry name" value="CAP_GLY"/>
    <property type="match status" value="2"/>
</dbReference>
<keyword evidence="6" id="KW-0206">Cytoskeleton</keyword>